<dbReference type="PANTHER" id="PTHR23502">
    <property type="entry name" value="MAJOR FACILITATOR SUPERFAMILY"/>
    <property type="match status" value="1"/>
</dbReference>
<organism evidence="7 8">
    <name type="scientific">Aspergillus niger ATCC 13496</name>
    <dbReference type="NCBI Taxonomy" id="1353008"/>
    <lineage>
        <taxon>Eukaryota</taxon>
        <taxon>Fungi</taxon>
        <taxon>Dikarya</taxon>
        <taxon>Ascomycota</taxon>
        <taxon>Pezizomycotina</taxon>
        <taxon>Eurotiomycetes</taxon>
        <taxon>Eurotiomycetidae</taxon>
        <taxon>Eurotiales</taxon>
        <taxon>Aspergillaceae</taxon>
        <taxon>Aspergillus</taxon>
        <taxon>Aspergillus subgen. Circumdati</taxon>
    </lineage>
</organism>
<name>A0A370BQV1_ASPNG</name>
<evidence type="ECO:0000256" key="1">
    <source>
        <dbReference type="ARBA" id="ARBA00004141"/>
    </source>
</evidence>
<feature type="compositionally biased region" description="Basic and acidic residues" evidence="5">
    <location>
        <begin position="12"/>
        <end position="27"/>
    </location>
</feature>
<dbReference type="VEuPathDB" id="FungiDB:M747DRAFT_359622"/>
<dbReference type="SUPFAM" id="SSF103473">
    <property type="entry name" value="MFS general substrate transporter"/>
    <property type="match status" value="1"/>
</dbReference>
<comment type="subcellular location">
    <subcellularLocation>
        <location evidence="1">Membrane</location>
        <topology evidence="1">Multi-pass membrane protein</topology>
    </subcellularLocation>
</comment>
<dbReference type="GO" id="GO:0005886">
    <property type="term" value="C:plasma membrane"/>
    <property type="evidence" value="ECO:0007669"/>
    <property type="project" value="TreeGrafter"/>
</dbReference>
<dbReference type="Proteomes" id="UP000253845">
    <property type="component" value="Unassembled WGS sequence"/>
</dbReference>
<protein>
    <submittedName>
        <fullName evidence="7">MFS general substrate transporter</fullName>
    </submittedName>
</protein>
<feature type="transmembrane region" description="Helical" evidence="6">
    <location>
        <begin position="304"/>
        <end position="329"/>
    </location>
</feature>
<dbReference type="PANTHER" id="PTHR23502:SF2">
    <property type="entry name" value="TRANSPORTER, PUTATIVE (AFU_ORTHOLOGUE AFUA_2G08910)-RELATED"/>
    <property type="match status" value="1"/>
</dbReference>
<feature type="transmembrane region" description="Helical" evidence="6">
    <location>
        <begin position="416"/>
        <end position="435"/>
    </location>
</feature>
<feature type="transmembrane region" description="Helical" evidence="6">
    <location>
        <begin position="64"/>
        <end position="88"/>
    </location>
</feature>
<feature type="transmembrane region" description="Helical" evidence="6">
    <location>
        <begin position="478"/>
        <end position="501"/>
    </location>
</feature>
<proteinExistence type="predicted"/>
<keyword evidence="4 6" id="KW-0472">Membrane</keyword>
<feature type="transmembrane region" description="Helical" evidence="6">
    <location>
        <begin position="172"/>
        <end position="190"/>
    </location>
</feature>
<evidence type="ECO:0000256" key="2">
    <source>
        <dbReference type="ARBA" id="ARBA00022692"/>
    </source>
</evidence>
<feature type="region of interest" description="Disordered" evidence="5">
    <location>
        <begin position="1"/>
        <end position="48"/>
    </location>
</feature>
<evidence type="ECO:0000313" key="8">
    <source>
        <dbReference type="Proteomes" id="UP000253845"/>
    </source>
</evidence>
<feature type="transmembrane region" description="Helical" evidence="6">
    <location>
        <begin position="447"/>
        <end position="466"/>
    </location>
</feature>
<dbReference type="InterPro" id="IPR011701">
    <property type="entry name" value="MFS"/>
</dbReference>
<dbReference type="InterPro" id="IPR036259">
    <property type="entry name" value="MFS_trans_sf"/>
</dbReference>
<reference evidence="7 8" key="1">
    <citation type="submission" date="2018-07" db="EMBL/GenBank/DDBJ databases">
        <title>Section-level genome sequencing of Aspergillus section Nigri to investigate inter- and intra-species variation.</title>
        <authorList>
            <consortium name="DOE Joint Genome Institute"/>
            <person name="Vesth T.C."/>
            <person name="Nybo J.L."/>
            <person name="Theobald S."/>
            <person name="Frisvad J.C."/>
            <person name="Larsen T.O."/>
            <person name="Nielsen K.F."/>
            <person name="Hoof J.B."/>
            <person name="Brandl J."/>
            <person name="Salamov A."/>
            <person name="Riley R."/>
            <person name="Gladden J.M."/>
            <person name="Phatale P."/>
            <person name="Nielsen M.T."/>
            <person name="Lyhne E.K."/>
            <person name="Kogle M.E."/>
            <person name="Strasser K."/>
            <person name="McDonnell E."/>
            <person name="Barry K."/>
            <person name="Clum A."/>
            <person name="Chen C."/>
            <person name="Nolan M."/>
            <person name="Sandor L."/>
            <person name="Kuo A."/>
            <person name="Lipzen A."/>
            <person name="Hainaut M."/>
            <person name="Drula E."/>
            <person name="Tsang A."/>
            <person name="Magnuson J.K."/>
            <person name="Henrissat B."/>
            <person name="Wiebenga A."/>
            <person name="Simmons B.A."/>
            <person name="Makela M.R."/>
            <person name="De vries R.P."/>
            <person name="Grigoriev I.V."/>
            <person name="Mortensen U.H."/>
            <person name="Baker S.E."/>
            <person name="Andersen M.R."/>
        </authorList>
    </citation>
    <scope>NUCLEOTIDE SEQUENCE [LARGE SCALE GENOMIC DNA]</scope>
    <source>
        <strain evidence="7 8">ATCC 13496</strain>
    </source>
</reference>
<feature type="transmembrane region" description="Helical" evidence="6">
    <location>
        <begin position="341"/>
        <end position="362"/>
    </location>
</feature>
<feature type="transmembrane region" description="Helical" evidence="6">
    <location>
        <begin position="231"/>
        <end position="250"/>
    </location>
</feature>
<dbReference type="AlphaFoldDB" id="A0A370BQV1"/>
<dbReference type="Gene3D" id="1.20.1250.20">
    <property type="entry name" value="MFS general substrate transporter like domains"/>
    <property type="match status" value="1"/>
</dbReference>
<keyword evidence="3 6" id="KW-1133">Transmembrane helix</keyword>
<evidence type="ECO:0000256" key="6">
    <source>
        <dbReference type="SAM" id="Phobius"/>
    </source>
</evidence>
<feature type="transmembrane region" description="Helical" evidence="6">
    <location>
        <begin position="383"/>
        <end position="404"/>
    </location>
</feature>
<accession>A0A370BQV1</accession>
<keyword evidence="2 6" id="KW-0812">Transmembrane</keyword>
<sequence length="514" mass="57221">MTEDVSLGTDMARSDTLKKNGHEEVHLENVSPTPPGQEPNRSLWTDPSPTNPQNWPVWKKNAHILMVAFHSMAATFMAAGIIPAYDIMAERYNITVPQASYLTSVQYWTYRLTHIRSSVQILLLGICPLFWRPIANTYGRYHVFLFSVLGSMVCNIGGARCTTYGTQMATRVLAAILISPPIGIGSGVITELCEPEKRAQKLGWWTLMLTLGTPGGPFIMGFVTKRIGFEWIYWIFAMMNFGQFIAYLLLGDETLYIPTDGDTHDAGVARSRFVQKFIPRRINPRPLKLREFIEPLLFTRLPRVLIPACAHSIVFCYGNIALIVEMPIAFGEKFDFDSQQIGLQFIAIIIGCVLGEQLSGPMSDRFLQAMHRRRGYHRPADRLWLSYIGFATVIAGLFVWGFQLQKATSWNVTPCVGAAIASFGNQIITTILISFAVDSYKEASTSVVVCINVFRHVYGFIGPFYFPDMFETLGLGGAAGVMCAIIGVCALPSIIAIHFVATRADQKTQDVVTD</sequence>
<evidence type="ECO:0000256" key="3">
    <source>
        <dbReference type="ARBA" id="ARBA00022989"/>
    </source>
</evidence>
<dbReference type="GO" id="GO:0022857">
    <property type="term" value="F:transmembrane transporter activity"/>
    <property type="evidence" value="ECO:0007669"/>
    <property type="project" value="InterPro"/>
</dbReference>
<feature type="transmembrane region" description="Helical" evidence="6">
    <location>
        <begin position="143"/>
        <end position="160"/>
    </location>
</feature>
<evidence type="ECO:0000313" key="7">
    <source>
        <dbReference type="EMBL" id="RDH15889.1"/>
    </source>
</evidence>
<feature type="compositionally biased region" description="Polar residues" evidence="5">
    <location>
        <begin position="39"/>
        <end position="48"/>
    </location>
</feature>
<evidence type="ECO:0000256" key="4">
    <source>
        <dbReference type="ARBA" id="ARBA00023136"/>
    </source>
</evidence>
<feature type="transmembrane region" description="Helical" evidence="6">
    <location>
        <begin position="202"/>
        <end position="219"/>
    </location>
</feature>
<gene>
    <name evidence="7" type="ORF">M747DRAFT_359622</name>
</gene>
<dbReference type="EMBL" id="KZ851944">
    <property type="protein sequence ID" value="RDH15889.1"/>
    <property type="molecule type" value="Genomic_DNA"/>
</dbReference>
<dbReference type="Pfam" id="PF07690">
    <property type="entry name" value="MFS_1"/>
    <property type="match status" value="1"/>
</dbReference>
<evidence type="ECO:0000256" key="5">
    <source>
        <dbReference type="SAM" id="MobiDB-lite"/>
    </source>
</evidence>